<feature type="transmembrane region" description="Helical" evidence="2">
    <location>
        <begin position="172"/>
        <end position="191"/>
    </location>
</feature>
<gene>
    <name evidence="4" type="ORF">B0A50_03171</name>
</gene>
<evidence type="ECO:0000259" key="3">
    <source>
        <dbReference type="Pfam" id="PF20684"/>
    </source>
</evidence>
<evidence type="ECO:0000256" key="2">
    <source>
        <dbReference type="SAM" id="Phobius"/>
    </source>
</evidence>
<keyword evidence="2" id="KW-0472">Membrane</keyword>
<proteinExistence type="predicted"/>
<feature type="transmembrane region" description="Helical" evidence="2">
    <location>
        <begin position="54"/>
        <end position="71"/>
    </location>
</feature>
<dbReference type="Pfam" id="PF20684">
    <property type="entry name" value="Fung_rhodopsin"/>
    <property type="match status" value="1"/>
</dbReference>
<sequence>MGQNTVPPLFNNTGTDHGAAPVVMGYISASITILAAAIRLFLTIKKKHGFSADDYCWYTGAAFAFAASIALERAVDVGLGRHDDALTTWELDAYTKLTYTTALLGILAQCAAKLSVAFLYERLAPRQERRGIAVLLSCIGVWIIFAFFGTAFACNAKLTYNNHCSTHGYLRFPIIITNLMTDAMLAVWMLPRIYHLQASWRHRIVPMVLMSTRLLVCFVQVGQIGYLADIGSRVGYNRSDRTWNASTSTCLAISVVHLSMITATIPRINTFLADMQTKQAGLALTQRDYEHWKSSKANSPNNSKSNWGHSHNSWTRDHMTNYTGSRYKDNGALSSFRTDRQVQLRNDFGSSYGGKGRADIELDVRDTVETGSQSSLQRNAVYQKAEFRWEEEYTGTTLPEIQAGGSIRP</sequence>
<dbReference type="PANTHER" id="PTHR38794:SF3">
    <property type="entry name" value="INTEGRAL MEMBRANE PROTEIN"/>
    <property type="match status" value="1"/>
</dbReference>
<dbReference type="InterPro" id="IPR049326">
    <property type="entry name" value="Rhodopsin_dom_fungi"/>
</dbReference>
<comment type="caution">
    <text evidence="4">The sequence shown here is derived from an EMBL/GenBank/DDBJ whole genome shotgun (WGS) entry which is preliminary data.</text>
</comment>
<dbReference type="AlphaFoldDB" id="A0A4U0U4L6"/>
<dbReference type="OrthoDB" id="3918601at2759"/>
<keyword evidence="5" id="KW-1185">Reference proteome</keyword>
<feature type="transmembrane region" description="Helical" evidence="2">
    <location>
        <begin position="20"/>
        <end position="42"/>
    </location>
</feature>
<evidence type="ECO:0000313" key="4">
    <source>
        <dbReference type="EMBL" id="TKA29807.1"/>
    </source>
</evidence>
<feature type="transmembrane region" description="Helical" evidence="2">
    <location>
        <begin position="132"/>
        <end position="152"/>
    </location>
</feature>
<accession>A0A4U0U4L6</accession>
<evidence type="ECO:0000256" key="1">
    <source>
        <dbReference type="SAM" id="MobiDB-lite"/>
    </source>
</evidence>
<protein>
    <recommendedName>
        <fullName evidence="3">Rhodopsin domain-containing protein</fullName>
    </recommendedName>
</protein>
<keyword evidence="2" id="KW-0812">Transmembrane</keyword>
<dbReference type="PANTHER" id="PTHR38794">
    <property type="entry name" value="INTEGRAL MEMBRANE PROTEIN"/>
    <property type="match status" value="1"/>
</dbReference>
<name>A0A4U0U4L6_9PEZI</name>
<feature type="domain" description="Rhodopsin" evidence="3">
    <location>
        <begin position="38"/>
        <end position="272"/>
    </location>
</feature>
<keyword evidence="2" id="KW-1133">Transmembrane helix</keyword>
<evidence type="ECO:0000313" key="5">
    <source>
        <dbReference type="Proteomes" id="UP000308549"/>
    </source>
</evidence>
<feature type="transmembrane region" description="Helical" evidence="2">
    <location>
        <begin position="97"/>
        <end position="120"/>
    </location>
</feature>
<organism evidence="4 5">
    <name type="scientific">Salinomyces thailandicus</name>
    <dbReference type="NCBI Taxonomy" id="706561"/>
    <lineage>
        <taxon>Eukaryota</taxon>
        <taxon>Fungi</taxon>
        <taxon>Dikarya</taxon>
        <taxon>Ascomycota</taxon>
        <taxon>Pezizomycotina</taxon>
        <taxon>Dothideomycetes</taxon>
        <taxon>Dothideomycetidae</taxon>
        <taxon>Mycosphaerellales</taxon>
        <taxon>Teratosphaeriaceae</taxon>
        <taxon>Salinomyces</taxon>
    </lineage>
</organism>
<feature type="compositionally biased region" description="Low complexity" evidence="1">
    <location>
        <begin position="295"/>
        <end position="306"/>
    </location>
</feature>
<dbReference type="Proteomes" id="UP000308549">
    <property type="component" value="Unassembled WGS sequence"/>
</dbReference>
<feature type="region of interest" description="Disordered" evidence="1">
    <location>
        <begin position="293"/>
        <end position="312"/>
    </location>
</feature>
<feature type="transmembrane region" description="Helical" evidence="2">
    <location>
        <begin position="203"/>
        <end position="226"/>
    </location>
</feature>
<reference evidence="4 5" key="1">
    <citation type="submission" date="2017-03" db="EMBL/GenBank/DDBJ databases">
        <title>Genomes of endolithic fungi from Antarctica.</title>
        <authorList>
            <person name="Coleine C."/>
            <person name="Masonjones S."/>
            <person name="Stajich J.E."/>
        </authorList>
    </citation>
    <scope>NUCLEOTIDE SEQUENCE [LARGE SCALE GENOMIC DNA]</scope>
    <source>
        <strain evidence="4 5">CCFEE 6315</strain>
    </source>
</reference>
<dbReference type="EMBL" id="NAJL01000013">
    <property type="protein sequence ID" value="TKA29807.1"/>
    <property type="molecule type" value="Genomic_DNA"/>
</dbReference>